<dbReference type="InterPro" id="IPR026634">
    <property type="entry name" value="TPST-like"/>
</dbReference>
<dbReference type="SUPFAM" id="SSF52540">
    <property type="entry name" value="P-loop containing nucleoside triphosphate hydrolases"/>
    <property type="match status" value="1"/>
</dbReference>
<keyword evidence="2" id="KW-0802">TPR repeat</keyword>
<dbReference type="InterPro" id="IPR019734">
    <property type="entry name" value="TPR_rpt"/>
</dbReference>
<dbReference type="OrthoDB" id="9800698at2"/>
<evidence type="ECO:0000313" key="3">
    <source>
        <dbReference type="EMBL" id="TSB05206.1"/>
    </source>
</evidence>
<dbReference type="Proteomes" id="UP000320160">
    <property type="component" value="Unassembled WGS sequence"/>
</dbReference>
<name>A0A553WKL7_9SPHN</name>
<dbReference type="InterPro" id="IPR027417">
    <property type="entry name" value="P-loop_NTPase"/>
</dbReference>
<dbReference type="PANTHER" id="PTHR12788">
    <property type="entry name" value="PROTEIN-TYROSINE SULFOTRANSFERASE 2"/>
    <property type="match status" value="1"/>
</dbReference>
<dbReference type="InterPro" id="IPR011990">
    <property type="entry name" value="TPR-like_helical_dom_sf"/>
</dbReference>
<proteinExistence type="predicted"/>
<comment type="caution">
    <text evidence="3">The sequence shown here is derived from an EMBL/GenBank/DDBJ whole genome shotgun (WGS) entry which is preliminary data.</text>
</comment>
<protein>
    <submittedName>
        <fullName evidence="3">Tetratricopeptide repeat protein</fullName>
    </submittedName>
</protein>
<dbReference type="SUPFAM" id="SSF48452">
    <property type="entry name" value="TPR-like"/>
    <property type="match status" value="1"/>
</dbReference>
<gene>
    <name evidence="3" type="ORF">FOM92_07515</name>
</gene>
<organism evidence="3 4">
    <name type="scientific">Sphingorhabdus contaminans</name>
    <dbReference type="NCBI Taxonomy" id="1343899"/>
    <lineage>
        <taxon>Bacteria</taxon>
        <taxon>Pseudomonadati</taxon>
        <taxon>Pseudomonadota</taxon>
        <taxon>Alphaproteobacteria</taxon>
        <taxon>Sphingomonadales</taxon>
        <taxon>Sphingomonadaceae</taxon>
        <taxon>Sphingorhabdus</taxon>
    </lineage>
</organism>
<evidence type="ECO:0000256" key="1">
    <source>
        <dbReference type="ARBA" id="ARBA00022679"/>
    </source>
</evidence>
<dbReference type="PANTHER" id="PTHR12788:SF10">
    <property type="entry name" value="PROTEIN-TYROSINE SULFOTRANSFERASE"/>
    <property type="match status" value="1"/>
</dbReference>
<dbReference type="Pfam" id="PF13469">
    <property type="entry name" value="Sulfotransfer_3"/>
    <property type="match status" value="1"/>
</dbReference>
<dbReference type="Gene3D" id="3.40.50.300">
    <property type="entry name" value="P-loop containing nucleotide triphosphate hydrolases"/>
    <property type="match status" value="1"/>
</dbReference>
<keyword evidence="1" id="KW-0808">Transferase</keyword>
<accession>A0A553WKL7</accession>
<evidence type="ECO:0000256" key="2">
    <source>
        <dbReference type="PROSITE-ProRule" id="PRU00339"/>
    </source>
</evidence>
<dbReference type="EMBL" id="VKKU01000001">
    <property type="protein sequence ID" value="TSB05206.1"/>
    <property type="molecule type" value="Genomic_DNA"/>
</dbReference>
<dbReference type="Gene3D" id="1.25.40.10">
    <property type="entry name" value="Tetratricopeptide repeat domain"/>
    <property type="match status" value="2"/>
</dbReference>
<dbReference type="RefSeq" id="WP_143776122.1">
    <property type="nucleotide sequence ID" value="NZ_VKKU01000001.1"/>
</dbReference>
<feature type="repeat" description="TPR" evidence="2">
    <location>
        <begin position="151"/>
        <end position="184"/>
    </location>
</feature>
<dbReference type="AlphaFoldDB" id="A0A553WKL7"/>
<keyword evidence="4" id="KW-1185">Reference proteome</keyword>
<dbReference type="PROSITE" id="PS50005">
    <property type="entry name" value="TPR"/>
    <property type="match status" value="1"/>
</dbReference>
<dbReference type="Pfam" id="PF14559">
    <property type="entry name" value="TPR_19"/>
    <property type="match status" value="1"/>
</dbReference>
<dbReference type="GO" id="GO:0008476">
    <property type="term" value="F:protein-tyrosine sulfotransferase activity"/>
    <property type="evidence" value="ECO:0007669"/>
    <property type="project" value="InterPro"/>
</dbReference>
<dbReference type="SMART" id="SM00028">
    <property type="entry name" value="TPR"/>
    <property type="match status" value="4"/>
</dbReference>
<sequence>MTVDTARQSIDAALRNPQLIEAALALSEDRLHDAEPLLRGRLRDVPTDVAAIRMMAELAARIGRLKDSEALLRRALELAPSFGAARANLATILYKQNRFPEALEQLDAVLAEEGDNPAQQNLKAAALGRIGGYAEAIGLYKDLIARFPDHAKLWMSYGHMLKTVGEQDSSIAAYHRALAVEPTLGEVWWSLANLKTVRFSDADLAAMQAALSSDGLSDEDRFHLHFAMGKACEDRAAHEDAFAHYAAGNALRSAELHYDPQTTTAQVDHVIGTMTPEFLGLREGAGNDAADPIFIIGMPRAGSTLIEQILSSHSQIEGTMELPDIPAMAMREARALESDNGKEEGAAWLSAVAEMEPERLAALGAEYVERTRIQRKTAKPFFIDKLPNNWAYLGFIRLILPKAKIIDARRHPLDCCFSNFRQHFAKGQAFSYDLAHMGRYYSDYVRAMAHFDAVLPGYVHRVIHEQLLEDPEGEIRRLLAFLGVPFEEDCLNFHANTRAVRTASSEQVRRPINRDGVDQWKPYEHHLDPLKAALGSTWIRYPAL</sequence>
<evidence type="ECO:0000313" key="4">
    <source>
        <dbReference type="Proteomes" id="UP000320160"/>
    </source>
</evidence>
<reference evidence="3 4" key="1">
    <citation type="submission" date="2019-07" db="EMBL/GenBank/DDBJ databases">
        <authorList>
            <person name="Park M."/>
        </authorList>
    </citation>
    <scope>NUCLEOTIDE SEQUENCE [LARGE SCALE GENOMIC DNA]</scope>
    <source>
        <strain evidence="3 4">KCTC32445</strain>
    </source>
</reference>